<dbReference type="Proteomes" id="UP000315689">
    <property type="component" value="Unassembled WGS sequence"/>
</dbReference>
<evidence type="ECO:0000313" key="1">
    <source>
        <dbReference type="EMBL" id="TSC92596.1"/>
    </source>
</evidence>
<dbReference type="EMBL" id="VMGK01000019">
    <property type="protein sequence ID" value="TSC92596.1"/>
    <property type="molecule type" value="Genomic_DNA"/>
</dbReference>
<name>A0A554LI94_9BACT</name>
<evidence type="ECO:0000313" key="2">
    <source>
        <dbReference type="Proteomes" id="UP000315689"/>
    </source>
</evidence>
<sequence>MGETFRTAMQEGQNESRERAEKMHRRIYGEQRFINVPDLLDNIEQLGKKITEVNINDLENYTENPGDLIHKVGFFTSINEGESYKEYEDWYQLLSGGQPLQFRASAGVTPKVEKAFSAYMTPLRESRNFMKKPWYDSKFQFPKGTFNAGIKGGSYSLERVMSSNHPIERDKSGGISFIGGVAPGFSVIFSEQMKHKIASHDLNSDEIFSLFRCTQTIVQRCIAGNRTYLRDENEFERLRIKIANEMRTVENEMRIENTSREFTIPTHCSVVLSAFYRSLEKNDREQAREAEEIIFRSSPIWDFGNYGVRLTEIKKDKGELKIEPSSIEKGDVKAVIVPIPPDKDETERTFSLVEF</sequence>
<comment type="caution">
    <text evidence="1">The sequence shown here is derived from an EMBL/GenBank/DDBJ whole genome shotgun (WGS) entry which is preliminary data.</text>
</comment>
<organism evidence="1 2">
    <name type="scientific">Candidatus Berkelbacteria bacterium Licking1014_7</name>
    <dbReference type="NCBI Taxonomy" id="2017147"/>
    <lineage>
        <taxon>Bacteria</taxon>
        <taxon>Candidatus Berkelbacteria</taxon>
    </lineage>
</organism>
<accession>A0A554LI94</accession>
<gene>
    <name evidence="1" type="ORF">CEN89_602</name>
</gene>
<protein>
    <submittedName>
        <fullName evidence="1">Uncharacterized protein</fullName>
    </submittedName>
</protein>
<dbReference type="AlphaFoldDB" id="A0A554LI94"/>
<reference evidence="1 2" key="1">
    <citation type="submission" date="2017-07" db="EMBL/GenBank/DDBJ databases">
        <title>Mechanisms for carbon and nitrogen cycling indicate functional differentiation within the Candidate Phyla Radiation.</title>
        <authorList>
            <person name="Danczak R.E."/>
            <person name="Johnston M.D."/>
            <person name="Kenah C."/>
            <person name="Slattery M."/>
            <person name="Wrighton K.C."/>
            <person name="Wilkins M.J."/>
        </authorList>
    </citation>
    <scope>NUCLEOTIDE SEQUENCE [LARGE SCALE GENOMIC DNA]</scope>
    <source>
        <strain evidence="1">Licking1014_7</strain>
    </source>
</reference>
<proteinExistence type="predicted"/>